<dbReference type="InterPro" id="IPR002104">
    <property type="entry name" value="Integrase_catalytic"/>
</dbReference>
<sequence>MPATAKTPTLKSKKEKLYILDERVQLFRNTSDIWQMQMWVREEGKYVRESLRTADLLEAKKKAEDRFIFFRAKVMNDEKIFSITAQELRDKFLAHVAQQVKMGQLSAGRAANVKTYTKHYLDFVVRTTKIQNIDRKKFREYLAFRRGKKPDILATVVLNESITIKQMYRFACAEGLIDQTYVPDFGVIKVKQGEAVRESYTAKEYTDLINVSRVWHKSKDVVTEEQRYYRRLLNDFILIMANSGFRTQEARLLKWKDIKRITKTDNDEVYAEVVIRAENTKVRKSRTVQIRRGDVFERIRTYSKHTEPEDFVFSRFEQDKNEVLDKTRLYDLFGELVQKVKDKNPDFDDTKTLYCLRHLFITMRIMAGLNVYDIAKICGTSLVQIQKHYDAATALLTSQVMNRNQMRFDSHGNVVLEDSGKAVVSVKEEGQAPAGHD</sequence>
<dbReference type="CDD" id="cd00397">
    <property type="entry name" value="DNA_BRE_C"/>
    <property type="match status" value="1"/>
</dbReference>
<proteinExistence type="inferred from homology"/>
<comment type="caution">
    <text evidence="8">The sequence shown here is derived from an EMBL/GenBank/DDBJ whole genome shotgun (WGS) entry which is preliminary data.</text>
</comment>
<dbReference type="PANTHER" id="PTHR30349:SF41">
    <property type="entry name" value="INTEGRASE_RECOMBINASE PROTEIN MJ0367-RELATED"/>
    <property type="match status" value="1"/>
</dbReference>
<keyword evidence="4" id="KW-0233">DNA recombination</keyword>
<dbReference type="PROSITE" id="PS51900">
    <property type="entry name" value="CB"/>
    <property type="match status" value="1"/>
</dbReference>
<keyword evidence="2" id="KW-0229">DNA integration</keyword>
<dbReference type="InterPro" id="IPR013762">
    <property type="entry name" value="Integrase-like_cat_sf"/>
</dbReference>
<protein>
    <submittedName>
        <fullName evidence="8">Tyrosine-type recombinase/integrase</fullName>
    </submittedName>
</protein>
<dbReference type="InterPro" id="IPR010998">
    <property type="entry name" value="Integrase_recombinase_N"/>
</dbReference>
<evidence type="ECO:0000256" key="3">
    <source>
        <dbReference type="ARBA" id="ARBA00023125"/>
    </source>
</evidence>
<evidence type="ECO:0000313" key="8">
    <source>
        <dbReference type="EMBL" id="MFC7432895.1"/>
    </source>
</evidence>
<evidence type="ECO:0000256" key="2">
    <source>
        <dbReference type="ARBA" id="ARBA00022908"/>
    </source>
</evidence>
<evidence type="ECO:0000256" key="1">
    <source>
        <dbReference type="ARBA" id="ARBA00008857"/>
    </source>
</evidence>
<evidence type="ECO:0000256" key="5">
    <source>
        <dbReference type="PROSITE-ProRule" id="PRU01248"/>
    </source>
</evidence>
<dbReference type="RefSeq" id="WP_382252951.1">
    <property type="nucleotide sequence ID" value="NZ_JBHTBX010000001.1"/>
</dbReference>
<evidence type="ECO:0000256" key="4">
    <source>
        <dbReference type="ARBA" id="ARBA00023172"/>
    </source>
</evidence>
<feature type="domain" description="Core-binding (CB)" evidence="7">
    <location>
        <begin position="83"/>
        <end position="172"/>
    </location>
</feature>
<organism evidence="8 9">
    <name type="scientific">Hydrogenophaga bisanensis</name>
    <dbReference type="NCBI Taxonomy" id="439611"/>
    <lineage>
        <taxon>Bacteria</taxon>
        <taxon>Pseudomonadati</taxon>
        <taxon>Pseudomonadota</taxon>
        <taxon>Betaproteobacteria</taxon>
        <taxon>Burkholderiales</taxon>
        <taxon>Comamonadaceae</taxon>
        <taxon>Hydrogenophaga</taxon>
    </lineage>
</organism>
<feature type="domain" description="Tyr recombinase" evidence="6">
    <location>
        <begin position="204"/>
        <end position="402"/>
    </location>
</feature>
<keyword evidence="9" id="KW-1185">Reference proteome</keyword>
<keyword evidence="3 5" id="KW-0238">DNA-binding</keyword>
<name>A0ABW2R3W8_9BURK</name>
<evidence type="ECO:0000259" key="6">
    <source>
        <dbReference type="PROSITE" id="PS51898"/>
    </source>
</evidence>
<reference evidence="9" key="1">
    <citation type="journal article" date="2019" name="Int. J. Syst. Evol. Microbiol.">
        <title>The Global Catalogue of Microorganisms (GCM) 10K type strain sequencing project: providing services to taxonomists for standard genome sequencing and annotation.</title>
        <authorList>
            <consortium name="The Broad Institute Genomics Platform"/>
            <consortium name="The Broad Institute Genome Sequencing Center for Infectious Disease"/>
            <person name="Wu L."/>
            <person name="Ma J."/>
        </authorList>
    </citation>
    <scope>NUCLEOTIDE SEQUENCE [LARGE SCALE GENOMIC DNA]</scope>
    <source>
        <strain evidence="9">CCUG 54518</strain>
    </source>
</reference>
<dbReference type="Gene3D" id="1.10.443.10">
    <property type="entry name" value="Intergrase catalytic core"/>
    <property type="match status" value="1"/>
</dbReference>
<comment type="similarity">
    <text evidence="1">Belongs to the 'phage' integrase family.</text>
</comment>
<dbReference type="PANTHER" id="PTHR30349">
    <property type="entry name" value="PHAGE INTEGRASE-RELATED"/>
    <property type="match status" value="1"/>
</dbReference>
<dbReference type="InterPro" id="IPR044068">
    <property type="entry name" value="CB"/>
</dbReference>
<dbReference type="Gene3D" id="1.10.150.130">
    <property type="match status" value="1"/>
</dbReference>
<evidence type="ECO:0000313" key="9">
    <source>
        <dbReference type="Proteomes" id="UP001596495"/>
    </source>
</evidence>
<dbReference type="InterPro" id="IPR050090">
    <property type="entry name" value="Tyrosine_recombinase_XerCD"/>
</dbReference>
<gene>
    <name evidence="8" type="ORF">ACFQNJ_00010</name>
</gene>
<evidence type="ECO:0000259" key="7">
    <source>
        <dbReference type="PROSITE" id="PS51900"/>
    </source>
</evidence>
<dbReference type="SUPFAM" id="SSF56349">
    <property type="entry name" value="DNA breaking-rejoining enzymes"/>
    <property type="match status" value="1"/>
</dbReference>
<dbReference type="Proteomes" id="UP001596495">
    <property type="component" value="Unassembled WGS sequence"/>
</dbReference>
<dbReference type="PROSITE" id="PS51898">
    <property type="entry name" value="TYR_RECOMBINASE"/>
    <property type="match status" value="1"/>
</dbReference>
<dbReference type="InterPro" id="IPR011010">
    <property type="entry name" value="DNA_brk_join_enz"/>
</dbReference>
<accession>A0ABW2R3W8</accession>
<dbReference type="EMBL" id="JBHTBX010000001">
    <property type="protein sequence ID" value="MFC7432895.1"/>
    <property type="molecule type" value="Genomic_DNA"/>
</dbReference>
<dbReference type="Pfam" id="PF00589">
    <property type="entry name" value="Phage_integrase"/>
    <property type="match status" value="1"/>
</dbReference>